<organism evidence="1 2">
    <name type="scientific">Penicillium subrubescens</name>
    <dbReference type="NCBI Taxonomy" id="1316194"/>
    <lineage>
        <taxon>Eukaryota</taxon>
        <taxon>Fungi</taxon>
        <taxon>Dikarya</taxon>
        <taxon>Ascomycota</taxon>
        <taxon>Pezizomycotina</taxon>
        <taxon>Eurotiomycetes</taxon>
        <taxon>Eurotiomycetidae</taxon>
        <taxon>Eurotiales</taxon>
        <taxon>Aspergillaceae</taxon>
        <taxon>Penicillium</taxon>
    </lineage>
</organism>
<comment type="caution">
    <text evidence="1">The sequence shown here is derived from an EMBL/GenBank/DDBJ whole genome shotgun (WGS) entry which is preliminary data.</text>
</comment>
<evidence type="ECO:0000313" key="1">
    <source>
        <dbReference type="EMBL" id="OKO97930.1"/>
    </source>
</evidence>
<sequence length="189" mass="22080">MAPTTYLSNHAVRQAIDQLRPNHPGRNSAILGIWNSILSTQFPTWQGYLVSPREHGWYNERDLWYDMQVQHLRGGPTNNQNSNSNIFLVVICRTAAEHHNINEGLPQWTTHLELYLDSIFGRRRQPGRPVRVYGVIAHGLGATFFSYDIGEHMPMLIFREHEMDEKPAYHLVEDHEMIQEFLDNIRVRH</sequence>
<accession>A0A1Q5TCK1</accession>
<evidence type="ECO:0000313" key="2">
    <source>
        <dbReference type="Proteomes" id="UP000186955"/>
    </source>
</evidence>
<gene>
    <name evidence="1" type="ORF">PENSUB_9856</name>
</gene>
<dbReference type="EMBL" id="MNBE01000683">
    <property type="protein sequence ID" value="OKO97930.1"/>
    <property type="molecule type" value="Genomic_DNA"/>
</dbReference>
<name>A0A1Q5TCK1_9EURO</name>
<dbReference type="OrthoDB" id="4499616at2759"/>
<reference evidence="1 2" key="1">
    <citation type="submission" date="2016-10" db="EMBL/GenBank/DDBJ databases">
        <title>Genome sequence of the ascomycete fungus Penicillium subrubescens.</title>
        <authorList>
            <person name="De Vries R.P."/>
            <person name="Peng M."/>
            <person name="Dilokpimol A."/>
            <person name="Hilden K."/>
            <person name="Makela M.R."/>
            <person name="Grigoriev I."/>
            <person name="Riley R."/>
            <person name="Granchi Z."/>
        </authorList>
    </citation>
    <scope>NUCLEOTIDE SEQUENCE [LARGE SCALE GENOMIC DNA]</scope>
    <source>
        <strain evidence="1 2">CBS 132785</strain>
    </source>
</reference>
<keyword evidence="2" id="KW-1185">Reference proteome</keyword>
<dbReference type="AlphaFoldDB" id="A0A1Q5TCK1"/>
<dbReference type="Proteomes" id="UP000186955">
    <property type="component" value="Unassembled WGS sequence"/>
</dbReference>
<protein>
    <submittedName>
        <fullName evidence="1">Uncharacterized protein</fullName>
    </submittedName>
</protein>
<proteinExistence type="predicted"/>